<keyword evidence="2" id="KW-1185">Reference proteome</keyword>
<evidence type="ECO:0000313" key="1">
    <source>
        <dbReference type="EMBL" id="EEF77044.1"/>
    </source>
</evidence>
<dbReference type="EMBL" id="ACBW01000161">
    <property type="protein sequence ID" value="EEF77044.1"/>
    <property type="molecule type" value="Genomic_DNA"/>
</dbReference>
<comment type="caution">
    <text evidence="1">The sequence shown here is derived from an EMBL/GenBank/DDBJ whole genome shotgun (WGS) entry which is preliminary data.</text>
</comment>
<proteinExistence type="predicted"/>
<dbReference type="STRING" id="547042.BACCOPRO_02552"/>
<sequence>MHDISYKPNAGKATSTPAFDFFLFFFYSCKYNLQDLFLPILKYK</sequence>
<dbReference type="Proteomes" id="UP000014073">
    <property type="component" value="Unassembled WGS sequence"/>
</dbReference>
<organism evidence="1 2">
    <name type="scientific">Phocaeicola coprophilus DSM 18228 = JCM 13818</name>
    <dbReference type="NCBI Taxonomy" id="547042"/>
    <lineage>
        <taxon>Bacteria</taxon>
        <taxon>Pseudomonadati</taxon>
        <taxon>Bacteroidota</taxon>
        <taxon>Bacteroidia</taxon>
        <taxon>Bacteroidales</taxon>
        <taxon>Bacteroidaceae</taxon>
        <taxon>Phocaeicola</taxon>
    </lineage>
</organism>
<dbReference type="HOGENOM" id="CLU_3212282_0_0_10"/>
<evidence type="ECO:0000313" key="2">
    <source>
        <dbReference type="Proteomes" id="UP000014073"/>
    </source>
</evidence>
<reference evidence="1 2" key="1">
    <citation type="submission" date="2008-12" db="EMBL/GenBank/DDBJ databases">
        <authorList>
            <person name="Fulton L."/>
            <person name="Clifton S."/>
            <person name="Fulton B."/>
            <person name="Xu J."/>
            <person name="Minx P."/>
            <person name="Pepin K.H."/>
            <person name="Johnson M."/>
            <person name="Bhonagiri V."/>
            <person name="Nash W.E."/>
            <person name="Mardis E.R."/>
            <person name="Wilson R.K."/>
        </authorList>
    </citation>
    <scope>NUCLEOTIDE SEQUENCE [LARGE SCALE GENOMIC DNA]</scope>
    <source>
        <strain evidence="1 2">DSM 18228</strain>
    </source>
</reference>
<dbReference type="AlphaFoldDB" id="S0F9K3"/>
<accession>S0F9K3</accession>
<gene>
    <name evidence="1" type="ORF">BACCOPRO_02552</name>
</gene>
<name>S0F9K3_9BACT</name>
<protein>
    <submittedName>
        <fullName evidence="1">Uncharacterized protein</fullName>
    </submittedName>
</protein>